<comment type="caution">
    <text evidence="10">The sequence shown here is derived from an EMBL/GenBank/DDBJ whole genome shotgun (WGS) entry which is preliminary data.</text>
</comment>
<dbReference type="PROSITE" id="PS00141">
    <property type="entry name" value="ASP_PROTEASE"/>
    <property type="match status" value="1"/>
</dbReference>
<feature type="non-terminal residue" evidence="10">
    <location>
        <position position="1"/>
    </location>
</feature>
<reference evidence="10 11" key="1">
    <citation type="submission" date="2019-09" db="EMBL/GenBank/DDBJ databases">
        <title>Bird 10,000 Genomes (B10K) Project - Family phase.</title>
        <authorList>
            <person name="Zhang G."/>
        </authorList>
    </citation>
    <scope>NUCLEOTIDE SEQUENCE [LARGE SCALE GENOMIC DNA]</scope>
    <source>
        <strain evidence="10">B10K-DU-001-39</strain>
        <tissue evidence="10">Muscle</tissue>
    </source>
</reference>
<evidence type="ECO:0000256" key="1">
    <source>
        <dbReference type="ARBA" id="ARBA00007447"/>
    </source>
</evidence>
<dbReference type="PANTHER" id="PTHR47966:SF22">
    <property type="entry name" value="PEPSIN A-3-RELATED"/>
    <property type="match status" value="1"/>
</dbReference>
<evidence type="ECO:0000313" key="10">
    <source>
        <dbReference type="EMBL" id="NXL84655.1"/>
    </source>
</evidence>
<name>A0A7L0VZS6_ALELA</name>
<evidence type="ECO:0000256" key="8">
    <source>
        <dbReference type="RuleBase" id="RU000454"/>
    </source>
</evidence>
<keyword evidence="4" id="KW-0222">Digestion</keyword>
<dbReference type="GO" id="GO:0007586">
    <property type="term" value="P:digestion"/>
    <property type="evidence" value="ECO:0007669"/>
    <property type="project" value="UniProtKB-KW"/>
</dbReference>
<dbReference type="Proteomes" id="UP000562322">
    <property type="component" value="Unassembled WGS sequence"/>
</dbReference>
<evidence type="ECO:0000256" key="5">
    <source>
        <dbReference type="ARBA" id="ARBA00022801"/>
    </source>
</evidence>
<dbReference type="Pfam" id="PF00026">
    <property type="entry name" value="Asp"/>
    <property type="match status" value="1"/>
</dbReference>
<dbReference type="PANTHER" id="PTHR47966">
    <property type="entry name" value="BETA-SITE APP-CLEAVING ENZYME, ISOFORM A-RELATED"/>
    <property type="match status" value="1"/>
</dbReference>
<dbReference type="AlphaFoldDB" id="A0A7L0VZS6"/>
<protein>
    <submittedName>
        <fullName evidence="10">PEPA protein</fullName>
    </submittedName>
</protein>
<feature type="domain" description="Peptidase A1" evidence="9">
    <location>
        <begin position="1"/>
        <end position="147"/>
    </location>
</feature>
<dbReference type="PROSITE" id="PS51767">
    <property type="entry name" value="PEPTIDASE_A1"/>
    <property type="match status" value="1"/>
</dbReference>
<dbReference type="PRINTS" id="PR00792">
    <property type="entry name" value="PEPSIN"/>
</dbReference>
<gene>
    <name evidence="10" type="primary">Pga_1</name>
    <name evidence="10" type="ORF">ALELAT_R15328</name>
</gene>
<keyword evidence="3 8" id="KW-0064">Aspartyl protease</keyword>
<evidence type="ECO:0000256" key="4">
    <source>
        <dbReference type="ARBA" id="ARBA00022757"/>
    </source>
</evidence>
<evidence type="ECO:0000256" key="2">
    <source>
        <dbReference type="ARBA" id="ARBA00022670"/>
    </source>
</evidence>
<evidence type="ECO:0000256" key="7">
    <source>
        <dbReference type="PIRSR" id="PIRSR601461-2"/>
    </source>
</evidence>
<evidence type="ECO:0000259" key="9">
    <source>
        <dbReference type="PROSITE" id="PS51767"/>
    </source>
</evidence>
<dbReference type="InterPro" id="IPR033121">
    <property type="entry name" value="PEPTIDASE_A1"/>
</dbReference>
<sequence>LFGAINDTCFTGNLTWIPLSARTYWQIKVDSITMHGRPVACPSGCQAIVDTGTSLLAGPGPGVGNIHDEMGATRARLFPPRQQTVSCGFIHLLPDVVFVIGGTRFPLPPQAYVRKQEDGSCASGFEAYALQTAAGELWILGDIFLRR</sequence>
<dbReference type="Gene3D" id="2.60.40.1960">
    <property type="match status" value="1"/>
</dbReference>
<keyword evidence="11" id="KW-1185">Reference proteome</keyword>
<feature type="non-terminal residue" evidence="10">
    <location>
        <position position="147"/>
    </location>
</feature>
<feature type="disulfide bond" evidence="7">
    <location>
        <begin position="41"/>
        <end position="45"/>
    </location>
</feature>
<evidence type="ECO:0000313" key="11">
    <source>
        <dbReference type="Proteomes" id="UP000562322"/>
    </source>
</evidence>
<dbReference type="OrthoDB" id="9113586at2759"/>
<dbReference type="GO" id="GO:0004190">
    <property type="term" value="F:aspartic-type endopeptidase activity"/>
    <property type="evidence" value="ECO:0007669"/>
    <property type="project" value="UniProtKB-KW"/>
</dbReference>
<proteinExistence type="inferred from homology"/>
<keyword evidence="6 7" id="KW-1015">Disulfide bond</keyword>
<evidence type="ECO:0000256" key="3">
    <source>
        <dbReference type="ARBA" id="ARBA00022750"/>
    </source>
</evidence>
<keyword evidence="2 8" id="KW-0645">Protease</keyword>
<organism evidence="10 11">
    <name type="scientific">Alectura lathami</name>
    <name type="common">Australian brush turkey</name>
    <dbReference type="NCBI Taxonomy" id="81907"/>
    <lineage>
        <taxon>Eukaryota</taxon>
        <taxon>Metazoa</taxon>
        <taxon>Chordata</taxon>
        <taxon>Craniata</taxon>
        <taxon>Vertebrata</taxon>
        <taxon>Euteleostomi</taxon>
        <taxon>Archelosauria</taxon>
        <taxon>Archosauria</taxon>
        <taxon>Dinosauria</taxon>
        <taxon>Saurischia</taxon>
        <taxon>Theropoda</taxon>
        <taxon>Coelurosauria</taxon>
        <taxon>Aves</taxon>
        <taxon>Neognathae</taxon>
        <taxon>Galloanserae</taxon>
        <taxon>Galliformes</taxon>
        <taxon>Megapodiidae</taxon>
        <taxon>Alectura</taxon>
    </lineage>
</organism>
<dbReference type="Gene3D" id="2.40.70.10">
    <property type="entry name" value="Acid Proteases"/>
    <property type="match status" value="1"/>
</dbReference>
<dbReference type="GO" id="GO:0006508">
    <property type="term" value="P:proteolysis"/>
    <property type="evidence" value="ECO:0007669"/>
    <property type="project" value="UniProtKB-KW"/>
</dbReference>
<accession>A0A7L0VZS6</accession>
<dbReference type="EMBL" id="VXAV01001775">
    <property type="protein sequence ID" value="NXL84655.1"/>
    <property type="molecule type" value="Genomic_DNA"/>
</dbReference>
<dbReference type="InterPro" id="IPR001969">
    <property type="entry name" value="Aspartic_peptidase_AS"/>
</dbReference>
<comment type="similarity">
    <text evidence="1 8">Belongs to the peptidase A1 family.</text>
</comment>
<dbReference type="SUPFAM" id="SSF50630">
    <property type="entry name" value="Acid proteases"/>
    <property type="match status" value="1"/>
</dbReference>
<dbReference type="InterPro" id="IPR021109">
    <property type="entry name" value="Peptidase_aspartic_dom_sf"/>
</dbReference>
<dbReference type="InterPro" id="IPR001461">
    <property type="entry name" value="Aspartic_peptidase_A1"/>
</dbReference>
<evidence type="ECO:0000256" key="6">
    <source>
        <dbReference type="ARBA" id="ARBA00023157"/>
    </source>
</evidence>
<keyword evidence="5 8" id="KW-0378">Hydrolase</keyword>